<feature type="signal peptide" evidence="1">
    <location>
        <begin position="1"/>
        <end position="23"/>
    </location>
</feature>
<keyword evidence="1" id="KW-0732">Signal</keyword>
<dbReference type="Proteomes" id="UP000198629">
    <property type="component" value="Unassembled WGS sequence"/>
</dbReference>
<dbReference type="EMBL" id="FNFX01000001">
    <property type="protein sequence ID" value="SDK23705.1"/>
    <property type="molecule type" value="Genomic_DNA"/>
</dbReference>
<evidence type="ECO:0000313" key="3">
    <source>
        <dbReference type="Proteomes" id="UP000198629"/>
    </source>
</evidence>
<name>A0A1G9AAS6_9PROT</name>
<evidence type="ECO:0000256" key="1">
    <source>
        <dbReference type="SAM" id="SignalP"/>
    </source>
</evidence>
<dbReference type="OrthoDB" id="9805127at2"/>
<accession>A0A1G9AAS6</accession>
<gene>
    <name evidence="2" type="ORF">SAMN05192566_0750</name>
</gene>
<evidence type="ECO:0000313" key="2">
    <source>
        <dbReference type="EMBL" id="SDK23705.1"/>
    </source>
</evidence>
<dbReference type="STRING" id="492660.SAMN05192566_0750"/>
<protein>
    <submittedName>
        <fullName evidence="2">Uncharacterized protein</fullName>
    </submittedName>
</protein>
<organism evidence="2 3">
    <name type="scientific">Methylophilus rhizosphaerae</name>
    <dbReference type="NCBI Taxonomy" id="492660"/>
    <lineage>
        <taxon>Bacteria</taxon>
        <taxon>Pseudomonadati</taxon>
        <taxon>Pseudomonadota</taxon>
        <taxon>Betaproteobacteria</taxon>
        <taxon>Nitrosomonadales</taxon>
        <taxon>Methylophilaceae</taxon>
        <taxon>Methylophilus</taxon>
    </lineage>
</organism>
<dbReference type="RefSeq" id="WP_143001346.1">
    <property type="nucleotide sequence ID" value="NZ_FNFX01000001.1"/>
</dbReference>
<reference evidence="3" key="1">
    <citation type="submission" date="2016-10" db="EMBL/GenBank/DDBJ databases">
        <authorList>
            <person name="Varghese N."/>
            <person name="Submissions S."/>
        </authorList>
    </citation>
    <scope>NUCLEOTIDE SEQUENCE [LARGE SCALE GENOMIC DNA]</scope>
    <source>
        <strain evidence="3">CBMB127</strain>
    </source>
</reference>
<feature type="chain" id="PRO_5011506872" evidence="1">
    <location>
        <begin position="24"/>
        <end position="73"/>
    </location>
</feature>
<proteinExistence type="predicted"/>
<dbReference type="AlphaFoldDB" id="A0A1G9AAS6"/>
<keyword evidence="3" id="KW-1185">Reference proteome</keyword>
<sequence>MNTITLKISVLILSSLMSITAFSKESVSTNINVSATVYYQCQIPSNNPKVNEICAKQMPPKVETDGKYLIHTY</sequence>